<accession>A0ACB6YZ50</accession>
<dbReference type="EMBL" id="MU118372">
    <property type="protein sequence ID" value="KAF9642740.1"/>
    <property type="molecule type" value="Genomic_DNA"/>
</dbReference>
<protein>
    <submittedName>
        <fullName evidence="1">Uncharacterized protein</fullName>
    </submittedName>
</protein>
<reference evidence="1" key="2">
    <citation type="journal article" date="2020" name="Nat. Commun.">
        <title>Large-scale genome sequencing of mycorrhizal fungi provides insights into the early evolution of symbiotic traits.</title>
        <authorList>
            <person name="Miyauchi S."/>
            <person name="Kiss E."/>
            <person name="Kuo A."/>
            <person name="Drula E."/>
            <person name="Kohler A."/>
            <person name="Sanchez-Garcia M."/>
            <person name="Morin E."/>
            <person name="Andreopoulos B."/>
            <person name="Barry K.W."/>
            <person name="Bonito G."/>
            <person name="Buee M."/>
            <person name="Carver A."/>
            <person name="Chen C."/>
            <person name="Cichocki N."/>
            <person name="Clum A."/>
            <person name="Culley D."/>
            <person name="Crous P.W."/>
            <person name="Fauchery L."/>
            <person name="Girlanda M."/>
            <person name="Hayes R.D."/>
            <person name="Keri Z."/>
            <person name="LaButti K."/>
            <person name="Lipzen A."/>
            <person name="Lombard V."/>
            <person name="Magnuson J."/>
            <person name="Maillard F."/>
            <person name="Murat C."/>
            <person name="Nolan M."/>
            <person name="Ohm R.A."/>
            <person name="Pangilinan J."/>
            <person name="Pereira M.F."/>
            <person name="Perotto S."/>
            <person name="Peter M."/>
            <person name="Pfister S."/>
            <person name="Riley R."/>
            <person name="Sitrit Y."/>
            <person name="Stielow J.B."/>
            <person name="Szollosi G."/>
            <person name="Zifcakova L."/>
            <person name="Stursova M."/>
            <person name="Spatafora J.W."/>
            <person name="Tedersoo L."/>
            <person name="Vaario L.M."/>
            <person name="Yamada A."/>
            <person name="Yan M."/>
            <person name="Wang P."/>
            <person name="Xu J."/>
            <person name="Bruns T."/>
            <person name="Baldrian P."/>
            <person name="Vilgalys R."/>
            <person name="Dunand C."/>
            <person name="Henrissat B."/>
            <person name="Grigoriev I.V."/>
            <person name="Hibbett D."/>
            <person name="Nagy L.G."/>
            <person name="Martin F.M."/>
        </authorList>
    </citation>
    <scope>NUCLEOTIDE SEQUENCE</scope>
    <source>
        <strain evidence="1">P2</strain>
    </source>
</reference>
<organism evidence="1 2">
    <name type="scientific">Thelephora ganbajun</name>
    <name type="common">Ganba fungus</name>
    <dbReference type="NCBI Taxonomy" id="370292"/>
    <lineage>
        <taxon>Eukaryota</taxon>
        <taxon>Fungi</taxon>
        <taxon>Dikarya</taxon>
        <taxon>Basidiomycota</taxon>
        <taxon>Agaricomycotina</taxon>
        <taxon>Agaricomycetes</taxon>
        <taxon>Thelephorales</taxon>
        <taxon>Thelephoraceae</taxon>
        <taxon>Thelephora</taxon>
    </lineage>
</organism>
<evidence type="ECO:0000313" key="2">
    <source>
        <dbReference type="Proteomes" id="UP000886501"/>
    </source>
</evidence>
<comment type="caution">
    <text evidence="1">The sequence shown here is derived from an EMBL/GenBank/DDBJ whole genome shotgun (WGS) entry which is preliminary data.</text>
</comment>
<gene>
    <name evidence="1" type="ORF">BDM02DRAFT_3105288</name>
</gene>
<reference evidence="1" key="1">
    <citation type="submission" date="2019-10" db="EMBL/GenBank/DDBJ databases">
        <authorList>
            <consortium name="DOE Joint Genome Institute"/>
            <person name="Kuo A."/>
            <person name="Miyauchi S."/>
            <person name="Kiss E."/>
            <person name="Drula E."/>
            <person name="Kohler A."/>
            <person name="Sanchez-Garcia M."/>
            <person name="Andreopoulos B."/>
            <person name="Barry K.W."/>
            <person name="Bonito G."/>
            <person name="Buee M."/>
            <person name="Carver A."/>
            <person name="Chen C."/>
            <person name="Cichocki N."/>
            <person name="Clum A."/>
            <person name="Culley D."/>
            <person name="Crous P.W."/>
            <person name="Fauchery L."/>
            <person name="Girlanda M."/>
            <person name="Hayes R."/>
            <person name="Keri Z."/>
            <person name="Labutti K."/>
            <person name="Lipzen A."/>
            <person name="Lombard V."/>
            <person name="Magnuson J."/>
            <person name="Maillard F."/>
            <person name="Morin E."/>
            <person name="Murat C."/>
            <person name="Nolan M."/>
            <person name="Ohm R."/>
            <person name="Pangilinan J."/>
            <person name="Pereira M."/>
            <person name="Perotto S."/>
            <person name="Peter M."/>
            <person name="Riley R."/>
            <person name="Sitrit Y."/>
            <person name="Stielow B."/>
            <person name="Szollosi G."/>
            <person name="Zifcakova L."/>
            <person name="Stursova M."/>
            <person name="Spatafora J.W."/>
            <person name="Tedersoo L."/>
            <person name="Vaario L.-M."/>
            <person name="Yamada A."/>
            <person name="Yan M."/>
            <person name="Wang P."/>
            <person name="Xu J."/>
            <person name="Bruns T."/>
            <person name="Baldrian P."/>
            <person name="Vilgalys R."/>
            <person name="Henrissat B."/>
            <person name="Grigoriev I.V."/>
            <person name="Hibbett D."/>
            <person name="Nagy L.G."/>
            <person name="Martin F.M."/>
        </authorList>
    </citation>
    <scope>NUCLEOTIDE SEQUENCE</scope>
    <source>
        <strain evidence="1">P2</strain>
    </source>
</reference>
<proteinExistence type="predicted"/>
<evidence type="ECO:0000313" key="1">
    <source>
        <dbReference type="EMBL" id="KAF9642740.1"/>
    </source>
</evidence>
<keyword evidence="2" id="KW-1185">Reference proteome</keyword>
<sequence>MADQGPSFDMVVIGCGGGPFETNLSAYLVKASGSNWEKDSVIGLEAGSGIGALETIMKSDPELFGVNGETGKPYTAAQIFSYMKCYLITHSHLDHVNGLVLSAGSMGGQKLIHARKQTIKDLEVIFADRLWPKLASHKKEDANAMLVYSPLPTDRGYLNLNRDISVCSMPVTHGLTKTGSVYESATYFLRNNATEQEVLFFGDVEPDSISSKPQTINVWKAAAPKIPHTLASIFIECSWTSDRPDNLLFGHLNPMHLVDELVALALEIYKVKNDLQSASVVIAEGGTGPDTRARKKKKFNPVSLESLRGMLDGVTVYIMHCKSDVGGKYDGPISQVIGAEVRALVEKKGLGAGIVVLEQGTRIREFCSLTLIPHIADVPFLVPEI</sequence>
<name>A0ACB6YZ50_THEGA</name>
<dbReference type="Proteomes" id="UP000886501">
    <property type="component" value="Unassembled WGS sequence"/>
</dbReference>